<dbReference type="InterPro" id="IPR008928">
    <property type="entry name" value="6-hairpin_glycosidase_sf"/>
</dbReference>
<comment type="cofactor">
    <cofactor evidence="1">
        <name>Ca(2+)</name>
        <dbReference type="ChEBI" id="CHEBI:29108"/>
    </cofactor>
</comment>
<evidence type="ECO:0000259" key="6">
    <source>
        <dbReference type="Pfam" id="PF17678"/>
    </source>
</evidence>
<keyword evidence="8" id="KW-1185">Reference proteome</keyword>
<protein>
    <submittedName>
        <fullName evidence="7">GH92 family glycosyl hydrolase</fullName>
    </submittedName>
</protein>
<dbReference type="Pfam" id="PF07971">
    <property type="entry name" value="Glyco_hydro_92"/>
    <property type="match status" value="1"/>
</dbReference>
<dbReference type="EMBL" id="JAPMUA010000001">
    <property type="protein sequence ID" value="MDG3584544.1"/>
    <property type="molecule type" value="Genomic_DNA"/>
</dbReference>
<dbReference type="SUPFAM" id="SSF48208">
    <property type="entry name" value="Six-hairpin glycosidases"/>
    <property type="match status" value="1"/>
</dbReference>
<dbReference type="Gene3D" id="1.20.1610.10">
    <property type="entry name" value="alpha-1,2-mannosidases domains"/>
    <property type="match status" value="1"/>
</dbReference>
<dbReference type="Proteomes" id="UP001153642">
    <property type="component" value="Unassembled WGS sequence"/>
</dbReference>
<dbReference type="PANTHER" id="PTHR12143">
    <property type="entry name" value="PEPTIDE N-GLYCANASE PNGASE -RELATED"/>
    <property type="match status" value="1"/>
</dbReference>
<dbReference type="Gene3D" id="2.70.98.10">
    <property type="match status" value="1"/>
</dbReference>
<feature type="signal peptide" evidence="4">
    <location>
        <begin position="1"/>
        <end position="23"/>
    </location>
</feature>
<dbReference type="InterPro" id="IPR005887">
    <property type="entry name" value="GH92_a_mannosidase_put"/>
</dbReference>
<dbReference type="RefSeq" id="WP_277898304.1">
    <property type="nucleotide sequence ID" value="NZ_JAPMUA010000001.1"/>
</dbReference>
<proteinExistence type="predicted"/>
<evidence type="ECO:0000256" key="2">
    <source>
        <dbReference type="ARBA" id="ARBA00011245"/>
    </source>
</evidence>
<evidence type="ECO:0000256" key="3">
    <source>
        <dbReference type="ARBA" id="ARBA00022837"/>
    </source>
</evidence>
<keyword evidence="7" id="KW-0378">Hydrolase</keyword>
<comment type="caution">
    <text evidence="7">The sequence shown here is derived from an EMBL/GenBank/DDBJ whole genome shotgun (WGS) entry which is preliminary data.</text>
</comment>
<evidence type="ECO:0000313" key="7">
    <source>
        <dbReference type="EMBL" id="MDG3584544.1"/>
    </source>
</evidence>
<dbReference type="Gene3D" id="1.20.1050.60">
    <property type="entry name" value="alpha-1,2-mannosidase"/>
    <property type="match status" value="1"/>
</dbReference>
<name>A0ABT6FN96_9FLAO</name>
<accession>A0ABT6FN96</accession>
<evidence type="ECO:0000313" key="8">
    <source>
        <dbReference type="Proteomes" id="UP001153642"/>
    </source>
</evidence>
<feature type="domain" description="Glycosyl hydrolase family 92 N-terminal" evidence="6">
    <location>
        <begin position="31"/>
        <end position="263"/>
    </location>
</feature>
<dbReference type="Pfam" id="PF17678">
    <property type="entry name" value="Glyco_hydro_92N"/>
    <property type="match status" value="1"/>
</dbReference>
<evidence type="ECO:0000259" key="5">
    <source>
        <dbReference type="Pfam" id="PF07971"/>
    </source>
</evidence>
<dbReference type="GO" id="GO:0016787">
    <property type="term" value="F:hydrolase activity"/>
    <property type="evidence" value="ECO:0007669"/>
    <property type="project" value="UniProtKB-KW"/>
</dbReference>
<dbReference type="InterPro" id="IPR014718">
    <property type="entry name" value="GH-type_carb-bd"/>
</dbReference>
<evidence type="ECO:0000256" key="4">
    <source>
        <dbReference type="SAM" id="SignalP"/>
    </source>
</evidence>
<dbReference type="InterPro" id="IPR050883">
    <property type="entry name" value="PNGase"/>
</dbReference>
<comment type="subunit">
    <text evidence="2">Monomer.</text>
</comment>
<dbReference type="InterPro" id="IPR012939">
    <property type="entry name" value="Glyco_hydro_92"/>
</dbReference>
<gene>
    <name evidence="7" type="ORF">OSR52_01600</name>
</gene>
<feature type="chain" id="PRO_5045447989" evidence="4">
    <location>
        <begin position="24"/>
        <end position="746"/>
    </location>
</feature>
<keyword evidence="3" id="KW-0106">Calcium</keyword>
<feature type="domain" description="Glycosyl hydrolase family 92" evidence="5">
    <location>
        <begin position="269"/>
        <end position="732"/>
    </location>
</feature>
<dbReference type="NCBIfam" id="TIGR01180">
    <property type="entry name" value="aman2_put"/>
    <property type="match status" value="1"/>
</dbReference>
<sequence>MGSKIMVKWILNILSCIPLILQAQEENFTDYVDPFIGSGGHGHVFIGANVPFGGVQLGPNNIYKGWDWCSGYNYADSLIIGFSHLRLSGTGIGDLGDILIMPYTGKVKLNKGKQEFPHNGYLSTFSHNKEKAEPGYYKVTMDNKVIVELTSTERVGYHKYQFPPDEQSQIIIDLTEGINDQTKEAFLERVDSHTLIGYRYSSGWAKNQKIYFAIKTSKAIESLEIYSNNNRLIESESYTATMIKGLIRFKESPLDYEMKVGISPVSTKNALYNIDKEVPDWDFDKIKKKARIKWNNELSKIEVSREDSVATKIFYTSMYHLFMHPSLFNDANGDYRGADGKVYTNKRFNNYSVFSTWDTYRAVHPLFTLLQPKRINDFIDSMLSIEIQQGYLPVWHLHGNETGTMVGISSLQIIAEAVIKGYDGFDVDKAYQAVKRTSMSDVRGMDYVKNLKPIPSDSNVKEPLAMGMELAIGDGSTALMAQYLGNKEDYEYFYKRSMNYKLYYDDDKGFFRGKLSDGSWNPHFDPFVSTGQRAEDFTEGNAWQYLWLVPQDVHGLISLLGGDLAFNERLDQFFHVESPHEEVLVDLSGAIGQYAHGNEPSHHIAYLYNYSGAQWKSAEKIRHITTSFYHALPDGIIGNEDCGQMSAWYIFSSMGFYPVFPASGKYVFGSPLFKKVNLNLPNGKSLLIETESNGLENLYIQKIFFNEKPLYNSYITHDQLLEGGKLKFVMGNQPNKQFGQNIINRP</sequence>
<keyword evidence="4" id="KW-0732">Signal</keyword>
<dbReference type="Gene3D" id="3.30.2080.10">
    <property type="entry name" value="GH92 mannosidase domain"/>
    <property type="match status" value="1"/>
</dbReference>
<reference evidence="7" key="1">
    <citation type="submission" date="2022-11" db="EMBL/GenBank/DDBJ databases">
        <title>High-quality draft genome sequence of Galbibacter sp. strain CMA-7.</title>
        <authorList>
            <person name="Wei L."/>
            <person name="Dong C."/>
            <person name="Shao Z."/>
        </authorList>
    </citation>
    <scope>NUCLEOTIDE SEQUENCE</scope>
    <source>
        <strain evidence="7">CMA-7</strain>
    </source>
</reference>
<organism evidence="7 8">
    <name type="scientific">Galbibacter pacificus</name>
    <dbReference type="NCBI Taxonomy" id="2996052"/>
    <lineage>
        <taxon>Bacteria</taxon>
        <taxon>Pseudomonadati</taxon>
        <taxon>Bacteroidota</taxon>
        <taxon>Flavobacteriia</taxon>
        <taxon>Flavobacteriales</taxon>
        <taxon>Flavobacteriaceae</taxon>
        <taxon>Galbibacter</taxon>
    </lineage>
</organism>
<dbReference type="InterPro" id="IPR041371">
    <property type="entry name" value="GH92_N"/>
</dbReference>
<evidence type="ECO:0000256" key="1">
    <source>
        <dbReference type="ARBA" id="ARBA00001913"/>
    </source>
</evidence>
<dbReference type="PANTHER" id="PTHR12143:SF39">
    <property type="entry name" value="SECRETED PROTEIN"/>
    <property type="match status" value="1"/>
</dbReference>